<dbReference type="AlphaFoldDB" id="A0A3B1A284"/>
<gene>
    <name evidence="2" type="ORF">MNBD_GAMMA23-677</name>
</gene>
<name>A0A3B1A284_9ZZZZ</name>
<dbReference type="PANTHER" id="PTHR44520:SF1">
    <property type="entry name" value="TWO-COMPONENT SYSTEM REGULATORY PROTEIN"/>
    <property type="match status" value="1"/>
</dbReference>
<sequence length="231" mass="26064">MNERDVRLLFEAGHWSGASVIYIAEDKAWRVYINALEKDEQETLTLKAGSPRNFKTSDTAIHWCHEIGFKKIAVHLSPTMPVSHQKSLKIVLVEDNPDDIELTLRVFQKLNANIDVLVLEDGAEATDFLFAKGKYQSRQKSELPRIILLDLKLPKLDGHDVLKQIRADDATKHIPVVILSSSLEDNDILLSYELGSNSYINKPTSYAAFSSALEEIGHYWLNINTADCNDT</sequence>
<dbReference type="GO" id="GO:0000160">
    <property type="term" value="P:phosphorelay signal transduction system"/>
    <property type="evidence" value="ECO:0007669"/>
    <property type="project" value="InterPro"/>
</dbReference>
<dbReference type="SUPFAM" id="SSF52172">
    <property type="entry name" value="CheY-like"/>
    <property type="match status" value="1"/>
</dbReference>
<dbReference type="PROSITE" id="PS50110">
    <property type="entry name" value="RESPONSE_REGULATORY"/>
    <property type="match status" value="1"/>
</dbReference>
<dbReference type="InterPro" id="IPR052893">
    <property type="entry name" value="TCS_response_regulator"/>
</dbReference>
<dbReference type="PANTHER" id="PTHR44520">
    <property type="entry name" value="RESPONSE REGULATOR RCP1-RELATED"/>
    <property type="match status" value="1"/>
</dbReference>
<accession>A0A3B1A284</accession>
<dbReference type="SMART" id="SM00448">
    <property type="entry name" value="REC"/>
    <property type="match status" value="1"/>
</dbReference>
<dbReference type="InterPro" id="IPR001789">
    <property type="entry name" value="Sig_transdc_resp-reg_receiver"/>
</dbReference>
<dbReference type="EMBL" id="UOFT01000034">
    <property type="protein sequence ID" value="VAW93687.1"/>
    <property type="molecule type" value="Genomic_DNA"/>
</dbReference>
<proteinExistence type="predicted"/>
<dbReference type="Pfam" id="PF00072">
    <property type="entry name" value="Response_reg"/>
    <property type="match status" value="1"/>
</dbReference>
<evidence type="ECO:0000313" key="2">
    <source>
        <dbReference type="EMBL" id="VAW93687.1"/>
    </source>
</evidence>
<organism evidence="2">
    <name type="scientific">hydrothermal vent metagenome</name>
    <dbReference type="NCBI Taxonomy" id="652676"/>
    <lineage>
        <taxon>unclassified sequences</taxon>
        <taxon>metagenomes</taxon>
        <taxon>ecological metagenomes</taxon>
    </lineage>
</organism>
<reference evidence="2" key="1">
    <citation type="submission" date="2018-06" db="EMBL/GenBank/DDBJ databases">
        <authorList>
            <person name="Zhirakovskaya E."/>
        </authorList>
    </citation>
    <scope>NUCLEOTIDE SEQUENCE</scope>
</reference>
<feature type="domain" description="Response regulatory" evidence="1">
    <location>
        <begin position="89"/>
        <end position="217"/>
    </location>
</feature>
<dbReference type="Gene3D" id="3.40.50.2300">
    <property type="match status" value="1"/>
</dbReference>
<evidence type="ECO:0000259" key="1">
    <source>
        <dbReference type="PROSITE" id="PS50110"/>
    </source>
</evidence>
<dbReference type="InterPro" id="IPR011006">
    <property type="entry name" value="CheY-like_superfamily"/>
</dbReference>
<protein>
    <recommendedName>
        <fullName evidence="1">Response regulatory domain-containing protein</fullName>
    </recommendedName>
</protein>
<dbReference type="CDD" id="cd17557">
    <property type="entry name" value="REC_Rcp-like"/>
    <property type="match status" value="1"/>
</dbReference>